<feature type="compositionally biased region" description="Basic and acidic residues" evidence="1">
    <location>
        <begin position="49"/>
        <end position="60"/>
    </location>
</feature>
<proteinExistence type="predicted"/>
<reference evidence="2 3" key="1">
    <citation type="submission" date="2024-08" db="EMBL/GenBank/DDBJ databases">
        <authorList>
            <person name="Ishaq N."/>
        </authorList>
    </citation>
    <scope>NUCLEOTIDE SEQUENCE [LARGE SCALE GENOMIC DNA]</scope>
    <source>
        <strain evidence="2 3">JCM 30400</strain>
    </source>
</reference>
<name>A0ABV4NJQ4_9GAMM</name>
<sequence length="60" mass="7229">MSDYKFTQEEKDRINKIRSKMREHAEDVKKKSKDTTIEEPSGKQTNPTEIDRMRDRKNDD</sequence>
<feature type="compositionally biased region" description="Basic and acidic residues" evidence="1">
    <location>
        <begin position="1"/>
        <end position="36"/>
    </location>
</feature>
<protein>
    <submittedName>
        <fullName evidence="2">Uncharacterized protein</fullName>
    </submittedName>
</protein>
<dbReference type="Proteomes" id="UP001569414">
    <property type="component" value="Unassembled WGS sequence"/>
</dbReference>
<organism evidence="2 3">
    <name type="scientific">Microbulbifer echini</name>
    <dbReference type="NCBI Taxonomy" id="1529067"/>
    <lineage>
        <taxon>Bacteria</taxon>
        <taxon>Pseudomonadati</taxon>
        <taxon>Pseudomonadota</taxon>
        <taxon>Gammaproteobacteria</taxon>
        <taxon>Cellvibrionales</taxon>
        <taxon>Microbulbiferaceae</taxon>
        <taxon>Microbulbifer</taxon>
    </lineage>
</organism>
<dbReference type="EMBL" id="JBGMEL010000002">
    <property type="protein sequence ID" value="MFA0789505.1"/>
    <property type="molecule type" value="Genomic_DNA"/>
</dbReference>
<evidence type="ECO:0000313" key="3">
    <source>
        <dbReference type="Proteomes" id="UP001569414"/>
    </source>
</evidence>
<evidence type="ECO:0000256" key="1">
    <source>
        <dbReference type="SAM" id="MobiDB-lite"/>
    </source>
</evidence>
<accession>A0ABV4NJQ4</accession>
<comment type="caution">
    <text evidence="2">The sequence shown here is derived from an EMBL/GenBank/DDBJ whole genome shotgun (WGS) entry which is preliminary data.</text>
</comment>
<keyword evidence="3" id="KW-1185">Reference proteome</keyword>
<dbReference type="RefSeq" id="WP_371842551.1">
    <property type="nucleotide sequence ID" value="NZ_JBGMEL010000002.1"/>
</dbReference>
<gene>
    <name evidence="2" type="ORF">ACCI51_03035</name>
</gene>
<feature type="region of interest" description="Disordered" evidence="1">
    <location>
        <begin position="1"/>
        <end position="60"/>
    </location>
</feature>
<evidence type="ECO:0000313" key="2">
    <source>
        <dbReference type="EMBL" id="MFA0789505.1"/>
    </source>
</evidence>